<dbReference type="Gene3D" id="3.30.1490.20">
    <property type="entry name" value="ATP-grasp fold, A domain"/>
    <property type="match status" value="1"/>
</dbReference>
<dbReference type="InterPro" id="IPR004666">
    <property type="entry name" value="Rp_bS6_RimK/Lys_biosynth_LsyX"/>
</dbReference>
<dbReference type="GO" id="GO:0005524">
    <property type="term" value="F:ATP binding"/>
    <property type="evidence" value="ECO:0007669"/>
    <property type="project" value="UniProtKB-UniRule"/>
</dbReference>
<accession>A0A518CLR5</accession>
<reference evidence="6 7" key="1">
    <citation type="submission" date="2019-02" db="EMBL/GenBank/DDBJ databases">
        <title>Deep-cultivation of Planctomycetes and their phenomic and genomic characterization uncovers novel biology.</title>
        <authorList>
            <person name="Wiegand S."/>
            <person name="Jogler M."/>
            <person name="Boedeker C."/>
            <person name="Pinto D."/>
            <person name="Vollmers J."/>
            <person name="Rivas-Marin E."/>
            <person name="Kohn T."/>
            <person name="Peeters S.H."/>
            <person name="Heuer A."/>
            <person name="Rast P."/>
            <person name="Oberbeckmann S."/>
            <person name="Bunk B."/>
            <person name="Jeske O."/>
            <person name="Meyerdierks A."/>
            <person name="Storesund J.E."/>
            <person name="Kallscheuer N."/>
            <person name="Luecker S."/>
            <person name="Lage O.M."/>
            <person name="Pohl T."/>
            <person name="Merkel B.J."/>
            <person name="Hornburger P."/>
            <person name="Mueller R.-W."/>
            <person name="Bruemmer F."/>
            <person name="Labrenz M."/>
            <person name="Spormann A.M."/>
            <person name="Op den Camp H."/>
            <person name="Overmann J."/>
            <person name="Amann R."/>
            <person name="Jetten M.S.M."/>
            <person name="Mascher T."/>
            <person name="Medema M.H."/>
            <person name="Devos D.P."/>
            <person name="Kaster A.-K."/>
            <person name="Ovreas L."/>
            <person name="Rohde M."/>
            <person name="Galperin M.Y."/>
            <person name="Jogler C."/>
        </authorList>
    </citation>
    <scope>NUCLEOTIDE SEQUENCE [LARGE SCALE GENOMIC DNA]</scope>
    <source>
        <strain evidence="6 7">Pla110</strain>
    </source>
</reference>
<dbReference type="GO" id="GO:0018169">
    <property type="term" value="F:ribosomal S6-glutamic acid ligase activity"/>
    <property type="evidence" value="ECO:0007669"/>
    <property type="project" value="TreeGrafter"/>
</dbReference>
<keyword evidence="2 4" id="KW-0547">Nucleotide-binding</keyword>
<protein>
    <submittedName>
        <fullName evidence="6">Ribosomal protein S6 modification protein</fullName>
    </submittedName>
</protein>
<dbReference type="SUPFAM" id="SSF56059">
    <property type="entry name" value="Glutathione synthetase ATP-binding domain-like"/>
    <property type="match status" value="1"/>
</dbReference>
<dbReference type="PANTHER" id="PTHR21621:SF0">
    <property type="entry name" value="BETA-CITRYLGLUTAMATE SYNTHASE B-RELATED"/>
    <property type="match status" value="1"/>
</dbReference>
<dbReference type="SUPFAM" id="SSF52440">
    <property type="entry name" value="PreATP-grasp domain"/>
    <property type="match status" value="1"/>
</dbReference>
<keyword evidence="1" id="KW-0479">Metal-binding</keyword>
<dbReference type="Proteomes" id="UP000317178">
    <property type="component" value="Chromosome"/>
</dbReference>
<evidence type="ECO:0000256" key="4">
    <source>
        <dbReference type="PROSITE-ProRule" id="PRU00409"/>
    </source>
</evidence>
<dbReference type="InterPro" id="IPR013815">
    <property type="entry name" value="ATP_grasp_subdomain_1"/>
</dbReference>
<dbReference type="Gene3D" id="3.40.50.20">
    <property type="match status" value="1"/>
</dbReference>
<evidence type="ECO:0000256" key="2">
    <source>
        <dbReference type="ARBA" id="ARBA00022741"/>
    </source>
</evidence>
<dbReference type="OrthoDB" id="9786585at2"/>
<sequence>MRVGILSHSESWYYRELNRALTDRGHQTVLLDFHQLTASLCENDILFDGKFDGKQESSVNLLELDAILVRSMPAGSLEQVIWRMDLLSRLEAQGVQVLNKPKGLECAIDKYLTTARLQSAGLPVPPTIVCESTDQACEAFETLGGDVVVKPLFGSEGRGIIRMSDPDLAWRTFRTLEATASVLYLQKFIQHEGADIRGLILNGHLVGGMKRLAGNNFRTNISVDGTPTRYELTEHEEQLCLQAAATVGVEFAGVDLLYDCQSGQPYVLEVNGVPGWRALEQVNQINVADILVEELASRS</sequence>
<dbReference type="KEGG" id="plon:Pla110_18950"/>
<dbReference type="EMBL" id="CP036281">
    <property type="protein sequence ID" value="QDU80171.1"/>
    <property type="molecule type" value="Genomic_DNA"/>
</dbReference>
<dbReference type="InterPro" id="IPR016185">
    <property type="entry name" value="PreATP-grasp_dom_sf"/>
</dbReference>
<evidence type="ECO:0000259" key="5">
    <source>
        <dbReference type="PROSITE" id="PS50975"/>
    </source>
</evidence>
<keyword evidence="3 4" id="KW-0067">ATP-binding</keyword>
<feature type="domain" description="ATP-grasp" evidence="5">
    <location>
        <begin position="114"/>
        <end position="296"/>
    </location>
</feature>
<name>A0A518CLR5_9PLAN</name>
<dbReference type="PROSITE" id="PS50975">
    <property type="entry name" value="ATP_GRASP"/>
    <property type="match status" value="1"/>
</dbReference>
<dbReference type="GO" id="GO:0046872">
    <property type="term" value="F:metal ion binding"/>
    <property type="evidence" value="ECO:0007669"/>
    <property type="project" value="UniProtKB-KW"/>
</dbReference>
<evidence type="ECO:0000256" key="1">
    <source>
        <dbReference type="ARBA" id="ARBA00022723"/>
    </source>
</evidence>
<dbReference type="GO" id="GO:0005737">
    <property type="term" value="C:cytoplasm"/>
    <property type="evidence" value="ECO:0007669"/>
    <property type="project" value="TreeGrafter"/>
</dbReference>
<dbReference type="RefSeq" id="WP_144995347.1">
    <property type="nucleotide sequence ID" value="NZ_CP036281.1"/>
</dbReference>
<dbReference type="PANTHER" id="PTHR21621">
    <property type="entry name" value="RIBOSOMAL PROTEIN S6 MODIFICATION PROTEIN"/>
    <property type="match status" value="1"/>
</dbReference>
<keyword evidence="7" id="KW-1185">Reference proteome</keyword>
<dbReference type="AlphaFoldDB" id="A0A518CLR5"/>
<proteinExistence type="predicted"/>
<dbReference type="GO" id="GO:0009432">
    <property type="term" value="P:SOS response"/>
    <property type="evidence" value="ECO:0007669"/>
    <property type="project" value="TreeGrafter"/>
</dbReference>
<dbReference type="Gene3D" id="3.30.470.20">
    <property type="entry name" value="ATP-grasp fold, B domain"/>
    <property type="match status" value="1"/>
</dbReference>
<gene>
    <name evidence="6" type="primary">rimK_2</name>
    <name evidence="6" type="ORF">Pla110_18950</name>
</gene>
<dbReference type="Pfam" id="PF08443">
    <property type="entry name" value="RimK"/>
    <property type="match status" value="1"/>
</dbReference>
<dbReference type="InterPro" id="IPR011761">
    <property type="entry name" value="ATP-grasp"/>
</dbReference>
<dbReference type="InterPro" id="IPR013651">
    <property type="entry name" value="ATP-grasp_RimK-type"/>
</dbReference>
<evidence type="ECO:0000313" key="7">
    <source>
        <dbReference type="Proteomes" id="UP000317178"/>
    </source>
</evidence>
<evidence type="ECO:0000313" key="6">
    <source>
        <dbReference type="EMBL" id="QDU80171.1"/>
    </source>
</evidence>
<dbReference type="NCBIfam" id="TIGR00768">
    <property type="entry name" value="rimK_fam"/>
    <property type="match status" value="1"/>
</dbReference>
<organism evidence="6 7">
    <name type="scientific">Polystyrenella longa</name>
    <dbReference type="NCBI Taxonomy" id="2528007"/>
    <lineage>
        <taxon>Bacteria</taxon>
        <taxon>Pseudomonadati</taxon>
        <taxon>Planctomycetota</taxon>
        <taxon>Planctomycetia</taxon>
        <taxon>Planctomycetales</taxon>
        <taxon>Planctomycetaceae</taxon>
        <taxon>Polystyrenella</taxon>
    </lineage>
</organism>
<evidence type="ECO:0000256" key="3">
    <source>
        <dbReference type="ARBA" id="ARBA00022840"/>
    </source>
</evidence>